<accession>A0ABP0E8H0</accession>
<feature type="signal peptide" evidence="1">
    <location>
        <begin position="1"/>
        <end position="25"/>
    </location>
</feature>
<proteinExistence type="predicted"/>
<evidence type="ECO:0000256" key="1">
    <source>
        <dbReference type="SAM" id="SignalP"/>
    </source>
</evidence>
<keyword evidence="3" id="KW-1185">Reference proteome</keyword>
<dbReference type="EMBL" id="OZ004254">
    <property type="protein sequence ID" value="CAK7898096.1"/>
    <property type="molecule type" value="Genomic_DNA"/>
</dbReference>
<evidence type="ECO:0000313" key="2">
    <source>
        <dbReference type="EMBL" id="CAK7898096.1"/>
    </source>
</evidence>
<feature type="chain" id="PRO_5045826116" evidence="1">
    <location>
        <begin position="26"/>
        <end position="201"/>
    </location>
</feature>
<reference evidence="2 3" key="1">
    <citation type="submission" date="2024-01" db="EMBL/GenBank/DDBJ databases">
        <authorList>
            <consortium name="Genoscope - CEA"/>
            <person name="William W."/>
        </authorList>
    </citation>
    <scope>NUCLEOTIDE SEQUENCE [LARGE SCALE GENOMIC DNA]</scope>
    <source>
        <strain evidence="2 3">29B2s-10</strain>
    </source>
</reference>
<keyword evidence="1" id="KW-0732">Signal</keyword>
<sequence>MRLWNIPSITMIWVIVLMNLSGVISDMCYEITNSVGENECMGISCESLFCGSREEWLWACQAAYRHWFCTPYKKRYAGDNTESHYNNTLDLIENDGWEVRPIDPDDTSFTNATEIFDIASFQKYISANDSDISLNAYIDAVTSPLLRSFNKKRCEESCKSADNFMRHCQSNGITIVYTVAKSACIAACYKKYGNGHTNCKK</sequence>
<evidence type="ECO:0000313" key="3">
    <source>
        <dbReference type="Proteomes" id="UP001497600"/>
    </source>
</evidence>
<protein>
    <submittedName>
        <fullName evidence="2">Uncharacterized protein</fullName>
    </submittedName>
</protein>
<dbReference type="Proteomes" id="UP001497600">
    <property type="component" value="Chromosome B"/>
</dbReference>
<gene>
    <name evidence="2" type="ORF">CAAN4_B12926</name>
</gene>
<organism evidence="2 3">
    <name type="scientific">[Candida] anglica</name>
    <dbReference type="NCBI Taxonomy" id="148631"/>
    <lineage>
        <taxon>Eukaryota</taxon>
        <taxon>Fungi</taxon>
        <taxon>Dikarya</taxon>
        <taxon>Ascomycota</taxon>
        <taxon>Saccharomycotina</taxon>
        <taxon>Pichiomycetes</taxon>
        <taxon>Debaryomycetaceae</taxon>
        <taxon>Kurtzmaniella</taxon>
    </lineage>
</organism>
<name>A0ABP0E8H0_9ASCO</name>